<dbReference type="SUPFAM" id="SSF52507">
    <property type="entry name" value="Homo-oligomeric flavin-containing Cys decarboxylases, HFCD"/>
    <property type="match status" value="1"/>
</dbReference>
<dbReference type="AlphaFoldDB" id="A0A0F8XQ60"/>
<dbReference type="Gene3D" id="3.40.50.1950">
    <property type="entry name" value="Flavin prenyltransferase-like"/>
    <property type="match status" value="1"/>
</dbReference>
<reference evidence="2" key="1">
    <citation type="journal article" date="2015" name="Nature">
        <title>Complex archaea that bridge the gap between prokaryotes and eukaryotes.</title>
        <authorList>
            <person name="Spang A."/>
            <person name="Saw J.H."/>
            <person name="Jorgensen S.L."/>
            <person name="Zaremba-Niedzwiedzka K."/>
            <person name="Martijn J."/>
            <person name="Lind A.E."/>
            <person name="van Eijk R."/>
            <person name="Schleper C."/>
            <person name="Guy L."/>
            <person name="Ettema T.J."/>
        </authorList>
    </citation>
    <scope>NUCLEOTIDE SEQUENCE</scope>
</reference>
<gene>
    <name evidence="2" type="ORF">LCGC14_2917140</name>
</gene>
<dbReference type="InterPro" id="IPR003382">
    <property type="entry name" value="Flavoprotein"/>
</dbReference>
<organism evidence="2">
    <name type="scientific">marine sediment metagenome</name>
    <dbReference type="NCBI Taxonomy" id="412755"/>
    <lineage>
        <taxon>unclassified sequences</taxon>
        <taxon>metagenomes</taxon>
        <taxon>ecological metagenomes</taxon>
    </lineage>
</organism>
<accession>A0A0F8XQ60</accession>
<sequence length="53" mass="5535">VVYKNKDVGAAVASGSFLTRGMVVVPCTIKSLSGIAYSYADNLITRAADVTLK</sequence>
<comment type="caution">
    <text evidence="2">The sequence shown here is derived from an EMBL/GenBank/DDBJ whole genome shotgun (WGS) entry which is preliminary data.</text>
</comment>
<name>A0A0F8XQ60_9ZZZZ</name>
<evidence type="ECO:0000313" key="2">
    <source>
        <dbReference type="EMBL" id="KKK71118.1"/>
    </source>
</evidence>
<evidence type="ECO:0000259" key="1">
    <source>
        <dbReference type="Pfam" id="PF02441"/>
    </source>
</evidence>
<feature type="non-terminal residue" evidence="2">
    <location>
        <position position="1"/>
    </location>
</feature>
<dbReference type="Pfam" id="PF02441">
    <property type="entry name" value="Flavoprotein"/>
    <property type="match status" value="1"/>
</dbReference>
<protein>
    <recommendedName>
        <fullName evidence="1">Flavoprotein domain-containing protein</fullName>
    </recommendedName>
</protein>
<dbReference type="EMBL" id="LAZR01057878">
    <property type="protein sequence ID" value="KKK71118.1"/>
    <property type="molecule type" value="Genomic_DNA"/>
</dbReference>
<dbReference type="InterPro" id="IPR036551">
    <property type="entry name" value="Flavin_trans-like"/>
</dbReference>
<proteinExistence type="predicted"/>
<dbReference type="GO" id="GO:0003824">
    <property type="term" value="F:catalytic activity"/>
    <property type="evidence" value="ECO:0007669"/>
    <property type="project" value="InterPro"/>
</dbReference>
<feature type="domain" description="Flavoprotein" evidence="1">
    <location>
        <begin position="19"/>
        <end position="53"/>
    </location>
</feature>